<dbReference type="Pfam" id="PF22621">
    <property type="entry name" value="CurL-like_PKS_C"/>
    <property type="match status" value="1"/>
</dbReference>
<name>A0A117Q925_STRCK</name>
<dbReference type="InterPro" id="IPR001227">
    <property type="entry name" value="Ac_transferase_dom_sf"/>
</dbReference>
<dbReference type="InterPro" id="IPR020841">
    <property type="entry name" value="PKS_Beta-ketoAc_synthase_dom"/>
</dbReference>
<dbReference type="InterPro" id="IPR050091">
    <property type="entry name" value="PKS_NRPS_Biosynth_Enz"/>
</dbReference>
<dbReference type="SMART" id="SM01294">
    <property type="entry name" value="PKS_PP_betabranch"/>
    <property type="match status" value="1"/>
</dbReference>
<dbReference type="Pfam" id="PF00109">
    <property type="entry name" value="ketoacyl-synt"/>
    <property type="match status" value="1"/>
</dbReference>
<dbReference type="PROSITE" id="PS00606">
    <property type="entry name" value="KS3_1"/>
    <property type="match status" value="1"/>
</dbReference>
<accession>A0A117Q925</accession>
<dbReference type="GO" id="GO:0031177">
    <property type="term" value="F:phosphopantetheine binding"/>
    <property type="evidence" value="ECO:0007669"/>
    <property type="project" value="InterPro"/>
</dbReference>
<feature type="compositionally biased region" description="Pro residues" evidence="6">
    <location>
        <begin position="919"/>
        <end position="929"/>
    </location>
</feature>
<dbReference type="PROSITE" id="PS50075">
    <property type="entry name" value="CARRIER"/>
    <property type="match status" value="1"/>
</dbReference>
<dbReference type="SMART" id="SM00823">
    <property type="entry name" value="PKS_PP"/>
    <property type="match status" value="1"/>
</dbReference>
<evidence type="ECO:0000259" key="8">
    <source>
        <dbReference type="PROSITE" id="PS52004"/>
    </source>
</evidence>
<dbReference type="GO" id="GO:0004312">
    <property type="term" value="F:fatty acid synthase activity"/>
    <property type="evidence" value="ECO:0007669"/>
    <property type="project" value="TreeGrafter"/>
</dbReference>
<dbReference type="Pfam" id="PF00698">
    <property type="entry name" value="Acyl_transf_1"/>
    <property type="match status" value="1"/>
</dbReference>
<dbReference type="RefSeq" id="WP_059267129.1">
    <property type="nucleotide sequence ID" value="NZ_KQ948381.1"/>
</dbReference>
<dbReference type="InterPro" id="IPR014043">
    <property type="entry name" value="Acyl_transferase_dom"/>
</dbReference>
<evidence type="ECO:0000256" key="6">
    <source>
        <dbReference type="SAM" id="MobiDB-lite"/>
    </source>
</evidence>
<keyword evidence="5" id="KW-0012">Acyltransferase</keyword>
<evidence type="ECO:0000256" key="1">
    <source>
        <dbReference type="ARBA" id="ARBA00022450"/>
    </source>
</evidence>
<organism evidence="9 10">
    <name type="scientific">Streptomyces corchorusii</name>
    <name type="common">Streptomyces chibaensis</name>
    <dbReference type="NCBI Taxonomy" id="1903"/>
    <lineage>
        <taxon>Bacteria</taxon>
        <taxon>Bacillati</taxon>
        <taxon>Actinomycetota</taxon>
        <taxon>Actinomycetes</taxon>
        <taxon>Kitasatosporales</taxon>
        <taxon>Streptomycetaceae</taxon>
        <taxon>Streptomyces</taxon>
    </lineage>
</organism>
<keyword evidence="2" id="KW-0597">Phosphoprotein</keyword>
<dbReference type="GO" id="GO:0017000">
    <property type="term" value="P:antibiotic biosynthetic process"/>
    <property type="evidence" value="ECO:0007669"/>
    <property type="project" value="UniProtKB-KW"/>
</dbReference>
<dbReference type="Gene3D" id="3.40.47.10">
    <property type="match status" value="1"/>
</dbReference>
<dbReference type="InterPro" id="IPR016036">
    <property type="entry name" value="Malonyl_transacylase_ACP-bd"/>
</dbReference>
<dbReference type="PROSITE" id="PS52004">
    <property type="entry name" value="KS3_2"/>
    <property type="match status" value="1"/>
</dbReference>
<dbReference type="AlphaFoldDB" id="A0A117Q925"/>
<reference evidence="9 10" key="1">
    <citation type="submission" date="2015-10" db="EMBL/GenBank/DDBJ databases">
        <title>Draft genome sequence of Streptomyces corchorusii DSM 40340, type strain for the species Streptomyces corchorusii.</title>
        <authorList>
            <person name="Ruckert C."/>
            <person name="Winkler A."/>
            <person name="Kalinowski J."/>
            <person name="Kampfer P."/>
            <person name="Glaeser S."/>
        </authorList>
    </citation>
    <scope>NUCLEOTIDE SEQUENCE [LARGE SCALE GENOMIC DNA]</scope>
    <source>
        <strain evidence="9 10">DSM 40340</strain>
    </source>
</reference>
<dbReference type="InterPro" id="IPR036736">
    <property type="entry name" value="ACP-like_sf"/>
</dbReference>
<dbReference type="GO" id="GO:0004315">
    <property type="term" value="F:3-oxoacyl-[acyl-carrier-protein] synthase activity"/>
    <property type="evidence" value="ECO:0007669"/>
    <property type="project" value="InterPro"/>
</dbReference>
<feature type="region of interest" description="Disordered" evidence="6">
    <location>
        <begin position="913"/>
        <end position="937"/>
    </location>
</feature>
<feature type="region of interest" description="Disordered" evidence="6">
    <location>
        <begin position="461"/>
        <end position="481"/>
    </location>
</feature>
<dbReference type="InterPro" id="IPR016039">
    <property type="entry name" value="Thiolase-like"/>
</dbReference>
<dbReference type="Pfam" id="PF02801">
    <property type="entry name" value="Ketoacyl-synt_C"/>
    <property type="match status" value="1"/>
</dbReference>
<evidence type="ECO:0000256" key="5">
    <source>
        <dbReference type="ARBA" id="ARBA00023315"/>
    </source>
</evidence>
<dbReference type="Pfam" id="PF00550">
    <property type="entry name" value="PP-binding"/>
    <property type="match status" value="1"/>
</dbReference>
<protein>
    <submittedName>
        <fullName evidence="9">Uncharacterized protein</fullName>
    </submittedName>
</protein>
<feature type="domain" description="Carrier" evidence="7">
    <location>
        <begin position="955"/>
        <end position="1030"/>
    </location>
</feature>
<proteinExistence type="predicted"/>
<dbReference type="PANTHER" id="PTHR43775">
    <property type="entry name" value="FATTY ACID SYNTHASE"/>
    <property type="match status" value="1"/>
</dbReference>
<evidence type="ECO:0000256" key="3">
    <source>
        <dbReference type="ARBA" id="ARBA00022679"/>
    </source>
</evidence>
<dbReference type="Gene3D" id="3.40.366.10">
    <property type="entry name" value="Malonyl-Coenzyme A Acyl Carrier Protein, domain 2"/>
    <property type="match status" value="1"/>
</dbReference>
<dbReference type="SUPFAM" id="SSF53901">
    <property type="entry name" value="Thiolase-like"/>
    <property type="match status" value="1"/>
</dbReference>
<feature type="domain" description="Ketosynthase family 3 (KS3)" evidence="8">
    <location>
        <begin position="34"/>
        <end position="453"/>
    </location>
</feature>
<dbReference type="Gene3D" id="3.30.70.3290">
    <property type="match status" value="1"/>
</dbReference>
<dbReference type="InterPro" id="IPR014031">
    <property type="entry name" value="Ketoacyl_synth_C"/>
</dbReference>
<dbReference type="InterPro" id="IPR016035">
    <property type="entry name" value="Acyl_Trfase/lysoPLipase"/>
</dbReference>
<dbReference type="SMART" id="SM00827">
    <property type="entry name" value="PKS_AT"/>
    <property type="match status" value="1"/>
</dbReference>
<keyword evidence="1" id="KW-0596">Phosphopantetheine</keyword>
<evidence type="ECO:0000259" key="7">
    <source>
        <dbReference type="PROSITE" id="PS50075"/>
    </source>
</evidence>
<evidence type="ECO:0000313" key="10">
    <source>
        <dbReference type="Proteomes" id="UP000053398"/>
    </source>
</evidence>
<keyword evidence="3" id="KW-0808">Transferase</keyword>
<dbReference type="GO" id="GO:0006633">
    <property type="term" value="P:fatty acid biosynthetic process"/>
    <property type="evidence" value="ECO:0007669"/>
    <property type="project" value="InterPro"/>
</dbReference>
<dbReference type="SUPFAM" id="SSF47336">
    <property type="entry name" value="ACP-like"/>
    <property type="match status" value="1"/>
</dbReference>
<keyword evidence="4" id="KW-0045">Antibiotic biosynthesis</keyword>
<dbReference type="InterPro" id="IPR009081">
    <property type="entry name" value="PP-bd_ACP"/>
</dbReference>
<keyword evidence="10" id="KW-1185">Reference proteome</keyword>
<evidence type="ECO:0000256" key="4">
    <source>
        <dbReference type="ARBA" id="ARBA00023194"/>
    </source>
</evidence>
<dbReference type="EMBL" id="LMWP01000072">
    <property type="protein sequence ID" value="KUN15354.1"/>
    <property type="molecule type" value="Genomic_DNA"/>
</dbReference>
<feature type="compositionally biased region" description="Basic and acidic residues" evidence="6">
    <location>
        <begin position="465"/>
        <end position="480"/>
    </location>
</feature>
<evidence type="ECO:0000313" key="9">
    <source>
        <dbReference type="EMBL" id="KUN15354.1"/>
    </source>
</evidence>
<dbReference type="CDD" id="cd00833">
    <property type="entry name" value="PKS"/>
    <property type="match status" value="1"/>
</dbReference>
<comment type="caution">
    <text evidence="9">The sequence shown here is derived from an EMBL/GenBank/DDBJ whole genome shotgun (WGS) entry which is preliminary data.</text>
</comment>
<evidence type="ECO:0000256" key="2">
    <source>
        <dbReference type="ARBA" id="ARBA00022553"/>
    </source>
</evidence>
<dbReference type="InterPro" id="IPR018201">
    <property type="entry name" value="Ketoacyl_synth_AS"/>
</dbReference>
<dbReference type="SMART" id="SM00825">
    <property type="entry name" value="PKS_KS"/>
    <property type="match status" value="1"/>
</dbReference>
<sequence length="1035" mass="110881">MSKHSELSEATPRDLLRKIDEQDALIRELLLEKHEPIAIVGAGLRFPGGNESLRDFDEFLAKGQSGIRPLPESRRHMLTGSDPEDTQPVIGGFLDEIDRFDAAFFNISPREAAYLDPQQRMVLETAWQALENASIPPGAWRHREGGVYMGVSSFDYALDTAGVRAEEVDSYIGTGLSHSSVPGRLSYLLGWRGPSISVDTACSSSLVALHLAVQGLRNKECGIALCGGVNLIHNVVSNGALRAANMLSPDGRCKTFDDSADGYARGEGCGVLVLKRLSDAERDGDSVLALVRGTAVRQDGESAGLTVPNGQAQEQVMGAALAAAGLEPGHIQYVEAHGTGTPLGDPIEMGSIAALFAASHDKAAPVTVGSVKTNIGHLEGAAGMAGLVKTVLQLQAGKFYPHLNFERPSGRIPWERYPVTVPTGELTWEGTPRRALVNGFGFAGTIATAVLEQAPAHCAGPALDGHAESSDRHPGTDGKRGHVFTLSAKNDRSLRSQIRRYQQFLTADAPPSLADICFTSNTGRAHHKVRLAGAVASREELAQLLDRRLHSAGALPVGGARKAAFLFSGQGSQFSGMAAALYRRFPVFRERVDACDRILRPLTGRSMRDMLVGTDDHGDDIHETRYSQPALFCLEYALAELWTDWGVRPSVLVGHSIGELVAATVAGVFSLEDGARIAAERGRLMQSVSTPGAMAAVAVAAEEIGPLLGPYDDLALAAINAPDQCVVSGGSRSLEALLEDARRRDIRVKRLPVSHAFHSPLMAEVADEFRALFEGIRCRAPRLPVVSALTGKVVRASEFADPAFWVRHLLEPVDFLGAVQAVERRGTHAFVEIGPSASLISLARRCVTRNDHLWAASSRAGDEDGATIDQAVASLYMAGLSVDWSAYHRGTTHRRVDLPTYTFDRKRYWLPSGTGPAPSASPGPLPEAPPAAALEEESKAVAPESAGWPADASNRAINEAIRRELVAILRYQDVEDIEPDADFASLGLDSLTAVSLKNRLEQVFAVSLPTAVAFEQSRIDLLAGSIRSLLIPSSR</sequence>
<dbReference type="SUPFAM" id="SSF55048">
    <property type="entry name" value="Probable ACP-binding domain of malonyl-CoA ACP transacylase"/>
    <property type="match status" value="1"/>
</dbReference>
<dbReference type="InterPro" id="IPR014030">
    <property type="entry name" value="Ketoacyl_synth_N"/>
</dbReference>
<dbReference type="Proteomes" id="UP000053398">
    <property type="component" value="Unassembled WGS sequence"/>
</dbReference>
<dbReference type="SUPFAM" id="SSF52151">
    <property type="entry name" value="FabD/lysophospholipase-like"/>
    <property type="match status" value="1"/>
</dbReference>
<dbReference type="InterPro" id="IPR020806">
    <property type="entry name" value="PKS_PP-bd"/>
</dbReference>
<dbReference type="PANTHER" id="PTHR43775:SF37">
    <property type="entry name" value="SI:DKEY-61P9.11"/>
    <property type="match status" value="1"/>
</dbReference>
<gene>
    <name evidence="9" type="ORF">AQJ11_43215</name>
</gene>
<dbReference type="Gene3D" id="1.10.1200.10">
    <property type="entry name" value="ACP-like"/>
    <property type="match status" value="1"/>
</dbReference>